<organism evidence="1 2">
    <name type="scientific">Knufia obscura</name>
    <dbReference type="NCBI Taxonomy" id="1635080"/>
    <lineage>
        <taxon>Eukaryota</taxon>
        <taxon>Fungi</taxon>
        <taxon>Dikarya</taxon>
        <taxon>Ascomycota</taxon>
        <taxon>Pezizomycotina</taxon>
        <taxon>Eurotiomycetes</taxon>
        <taxon>Chaetothyriomycetidae</taxon>
        <taxon>Chaetothyriales</taxon>
        <taxon>Trichomeriaceae</taxon>
        <taxon>Knufia</taxon>
    </lineage>
</organism>
<dbReference type="GeneID" id="89994808"/>
<dbReference type="Proteomes" id="UP001334248">
    <property type="component" value="Unassembled WGS sequence"/>
</dbReference>
<evidence type="ECO:0000313" key="2">
    <source>
        <dbReference type="Proteomes" id="UP001334248"/>
    </source>
</evidence>
<sequence length="249" mass="28814">MLLSEMSYNSATGGWDLERWFRQNFFDLDRFCSDGVIQKAEQAIASIDDLEAAIEAYHFPDSEPLLCGGFALIFGALYLRRSTWFTSWRPIDVFSFRFPRLLSPFGGKLAFTPRRLETGVLVALPDWFLVYRVNLDVCKNFWYDFFQNPFRALRAGTPHGTNPGGIMVFSTIVFAVWIGCEVFLCTVFSPAQLFYLLGCGFSAYTRAVCLQNHEISERKKYAQVEKKWLPRMATDNPHLQLRRRSSHYY</sequence>
<dbReference type="EMBL" id="JAVHJV010000001">
    <property type="protein sequence ID" value="KAK5947211.1"/>
    <property type="molecule type" value="Genomic_DNA"/>
</dbReference>
<accession>A0ABR0S308</accession>
<comment type="caution">
    <text evidence="1">The sequence shown here is derived from an EMBL/GenBank/DDBJ whole genome shotgun (WGS) entry which is preliminary data.</text>
</comment>
<name>A0ABR0S308_9EURO</name>
<dbReference type="RefSeq" id="XP_064735301.1">
    <property type="nucleotide sequence ID" value="XM_064869804.1"/>
</dbReference>
<keyword evidence="2" id="KW-1185">Reference proteome</keyword>
<protein>
    <submittedName>
        <fullName evidence="1">Uncharacterized protein</fullName>
    </submittedName>
</protein>
<evidence type="ECO:0000313" key="1">
    <source>
        <dbReference type="EMBL" id="KAK5947211.1"/>
    </source>
</evidence>
<proteinExistence type="predicted"/>
<gene>
    <name evidence="1" type="ORF">PMZ80_001359</name>
</gene>
<reference evidence="1 2" key="1">
    <citation type="journal article" date="2023" name="Res Sq">
        <title>Genomic and morphological characterization of Knufia obscura isolated from the Mars 2020 spacecraft assembly facility.</title>
        <authorList>
            <person name="Chander A.M."/>
            <person name="Teixeira M.M."/>
            <person name="Singh N.K."/>
            <person name="Williams M.P."/>
            <person name="Parker C.W."/>
            <person name="Leo P."/>
            <person name="Stajich J.E."/>
            <person name="Torok T."/>
            <person name="Tighe S."/>
            <person name="Mason C.E."/>
            <person name="Venkateswaran K."/>
        </authorList>
    </citation>
    <scope>NUCLEOTIDE SEQUENCE [LARGE SCALE GENOMIC DNA]</scope>
    <source>
        <strain evidence="1 2">CCFEE 5817</strain>
    </source>
</reference>